<dbReference type="Pfam" id="PF02321">
    <property type="entry name" value="OEP"/>
    <property type="match status" value="2"/>
</dbReference>
<organism evidence="9 10">
    <name type="scientific">Aquimarina brevivitae</name>
    <dbReference type="NCBI Taxonomy" id="323412"/>
    <lineage>
        <taxon>Bacteria</taxon>
        <taxon>Pseudomonadati</taxon>
        <taxon>Bacteroidota</taxon>
        <taxon>Flavobacteriia</taxon>
        <taxon>Flavobacteriales</taxon>
        <taxon>Flavobacteriaceae</taxon>
        <taxon>Aquimarina</taxon>
    </lineage>
</organism>
<reference evidence="9 10" key="1">
    <citation type="submission" date="2019-02" db="EMBL/GenBank/DDBJ databases">
        <title>Genomic Encyclopedia of Type Strains, Phase IV (KMG-IV): sequencing the most valuable type-strain genomes for metagenomic binning, comparative biology and taxonomic classification.</title>
        <authorList>
            <person name="Goeker M."/>
        </authorList>
    </citation>
    <scope>NUCLEOTIDE SEQUENCE [LARGE SCALE GENOMIC DNA]</scope>
    <source>
        <strain evidence="9 10">DSM 17196</strain>
    </source>
</reference>
<evidence type="ECO:0000256" key="5">
    <source>
        <dbReference type="ARBA" id="ARBA00022692"/>
    </source>
</evidence>
<comment type="caution">
    <text evidence="9">The sequence shown here is derived from an EMBL/GenBank/DDBJ whole genome shotgun (WGS) entry which is preliminary data.</text>
</comment>
<evidence type="ECO:0000313" key="9">
    <source>
        <dbReference type="EMBL" id="RZS98845.1"/>
    </source>
</evidence>
<dbReference type="Proteomes" id="UP000292262">
    <property type="component" value="Unassembled WGS sequence"/>
</dbReference>
<accession>A0A4Q7PEW0</accession>
<dbReference type="GO" id="GO:0015288">
    <property type="term" value="F:porin activity"/>
    <property type="evidence" value="ECO:0007669"/>
    <property type="project" value="TreeGrafter"/>
</dbReference>
<evidence type="ECO:0000256" key="6">
    <source>
        <dbReference type="ARBA" id="ARBA00023136"/>
    </source>
</evidence>
<evidence type="ECO:0000256" key="2">
    <source>
        <dbReference type="ARBA" id="ARBA00007613"/>
    </source>
</evidence>
<proteinExistence type="inferred from homology"/>
<sequence>MKFNTAILLLLLIGFSKISAQNKQWTLRECVEYALENNISIKQSALDIETADIAKSDAFGGFLPTLNASASNFWNSGLVNDPRTGTNIEQTIRSSNYAANLNLNIFDGLRNIRQFQRAKLNQLLSQYNLGKSKDDIALFVANSYLQILLNKESLKVIEKQHEITLEQLTRTKDLVEAGVLPQGDLLEIEATSADEITRIVQAQNAVQISKISLAQTLLIKDYETFDIADEDYMMPDAKVLNTPVERVIANAKENRYEVQIAEQNKLIAEKDLQIARGAYYPTLSFSAGVNTFETDRDQILRDDNGDPVFNPADGTPVLTDPDPIWDQFSDNRSYRYGVSLNIPIFNGFSVRNQVKRSKVSVKRAAFQLEQAELDLDSNVYQAYLDAKGAAEAYEASQVAVKAQERAYEYAKERYDVGLTNAFDFSQSKFRLENAQSQLVQNKFDYIFKLKVLELYFGIKVADMKL</sequence>
<gene>
    <name evidence="9" type="ORF">EV197_0045</name>
</gene>
<dbReference type="GO" id="GO:1990281">
    <property type="term" value="C:efflux pump complex"/>
    <property type="evidence" value="ECO:0007669"/>
    <property type="project" value="TreeGrafter"/>
</dbReference>
<evidence type="ECO:0000256" key="7">
    <source>
        <dbReference type="ARBA" id="ARBA00023237"/>
    </source>
</evidence>
<keyword evidence="10" id="KW-1185">Reference proteome</keyword>
<dbReference type="OrthoDB" id="9811587at2"/>
<keyword evidence="7" id="KW-0998">Cell outer membrane</keyword>
<dbReference type="AlphaFoldDB" id="A0A4Q7PEW0"/>
<dbReference type="PANTHER" id="PTHR30026">
    <property type="entry name" value="OUTER MEMBRANE PROTEIN TOLC"/>
    <property type="match status" value="1"/>
</dbReference>
<keyword evidence="3" id="KW-0813">Transport</keyword>
<dbReference type="Gene3D" id="1.20.1600.10">
    <property type="entry name" value="Outer membrane efflux proteins (OEP)"/>
    <property type="match status" value="1"/>
</dbReference>
<dbReference type="GO" id="GO:0015562">
    <property type="term" value="F:efflux transmembrane transporter activity"/>
    <property type="evidence" value="ECO:0007669"/>
    <property type="project" value="InterPro"/>
</dbReference>
<dbReference type="InterPro" id="IPR003423">
    <property type="entry name" value="OMP_efflux"/>
</dbReference>
<evidence type="ECO:0000256" key="4">
    <source>
        <dbReference type="ARBA" id="ARBA00022452"/>
    </source>
</evidence>
<evidence type="ECO:0000313" key="10">
    <source>
        <dbReference type="Proteomes" id="UP000292262"/>
    </source>
</evidence>
<comment type="similarity">
    <text evidence="2">Belongs to the outer membrane factor (OMF) (TC 1.B.17) family.</text>
</comment>
<keyword evidence="6" id="KW-0472">Membrane</keyword>
<dbReference type="InterPro" id="IPR051906">
    <property type="entry name" value="TolC-like"/>
</dbReference>
<evidence type="ECO:0000256" key="3">
    <source>
        <dbReference type="ARBA" id="ARBA00022448"/>
    </source>
</evidence>
<dbReference type="PANTHER" id="PTHR30026:SF20">
    <property type="entry name" value="OUTER MEMBRANE PROTEIN TOLC"/>
    <property type="match status" value="1"/>
</dbReference>
<dbReference type="SUPFAM" id="SSF56954">
    <property type="entry name" value="Outer membrane efflux proteins (OEP)"/>
    <property type="match status" value="1"/>
</dbReference>
<protein>
    <submittedName>
        <fullName evidence="9">Outer membrane protein</fullName>
    </submittedName>
</protein>
<dbReference type="EMBL" id="SGXE01000001">
    <property type="protein sequence ID" value="RZS98845.1"/>
    <property type="molecule type" value="Genomic_DNA"/>
</dbReference>
<evidence type="ECO:0000256" key="1">
    <source>
        <dbReference type="ARBA" id="ARBA00004442"/>
    </source>
</evidence>
<comment type="subcellular location">
    <subcellularLocation>
        <location evidence="1">Cell outer membrane</location>
    </subcellularLocation>
</comment>
<feature type="signal peptide" evidence="8">
    <location>
        <begin position="1"/>
        <end position="20"/>
    </location>
</feature>
<keyword evidence="5" id="KW-0812">Transmembrane</keyword>
<keyword evidence="4" id="KW-1134">Transmembrane beta strand</keyword>
<dbReference type="RefSeq" id="WP_130284723.1">
    <property type="nucleotide sequence ID" value="NZ_SGXE01000001.1"/>
</dbReference>
<name>A0A4Q7PEW0_9FLAO</name>
<feature type="chain" id="PRO_5020462661" evidence="8">
    <location>
        <begin position="21"/>
        <end position="465"/>
    </location>
</feature>
<dbReference type="GO" id="GO:0009279">
    <property type="term" value="C:cell outer membrane"/>
    <property type="evidence" value="ECO:0007669"/>
    <property type="project" value="UniProtKB-SubCell"/>
</dbReference>
<keyword evidence="8" id="KW-0732">Signal</keyword>
<evidence type="ECO:0000256" key="8">
    <source>
        <dbReference type="SAM" id="SignalP"/>
    </source>
</evidence>